<reference evidence="3" key="1">
    <citation type="submission" date="2025-08" db="UniProtKB">
        <authorList>
            <consortium name="Ensembl"/>
        </authorList>
    </citation>
    <scope>IDENTIFICATION</scope>
</reference>
<dbReference type="InterPro" id="IPR052562">
    <property type="entry name" value="Ketohexokinase-related"/>
</dbReference>
<accession>A0A8B9CNF4</accession>
<dbReference type="GeneTree" id="ENSGT00390000007458"/>
<feature type="compositionally biased region" description="Basic and acidic residues" evidence="1">
    <location>
        <begin position="46"/>
        <end position="57"/>
    </location>
</feature>
<keyword evidence="2" id="KW-0732">Signal</keyword>
<feature type="signal peptide" evidence="2">
    <location>
        <begin position="1"/>
        <end position="37"/>
    </location>
</feature>
<dbReference type="PANTHER" id="PTHR42774">
    <property type="entry name" value="PHOSPHOTRANSFERASE SYSTEM TRANSPORT PROTEIN"/>
    <property type="match status" value="1"/>
</dbReference>
<dbReference type="InterPro" id="IPR029056">
    <property type="entry name" value="Ribokinase-like"/>
</dbReference>
<feature type="chain" id="PRO_5034340909" evidence="2">
    <location>
        <begin position="38"/>
        <end position="398"/>
    </location>
</feature>
<feature type="region of interest" description="Disordered" evidence="1">
    <location>
        <begin position="121"/>
        <end position="144"/>
    </location>
</feature>
<dbReference type="Ensembl" id="ENSABRT00000031856.1">
    <property type="protein sequence ID" value="ENSABRP00000022684.1"/>
    <property type="gene ID" value="ENSABRG00000019202.1"/>
</dbReference>
<protein>
    <submittedName>
        <fullName evidence="3">Ketohexokinase</fullName>
    </submittedName>
</protein>
<evidence type="ECO:0000313" key="4">
    <source>
        <dbReference type="Proteomes" id="UP000694426"/>
    </source>
</evidence>
<evidence type="ECO:0000256" key="1">
    <source>
        <dbReference type="SAM" id="MobiDB-lite"/>
    </source>
</evidence>
<keyword evidence="4" id="KW-1185">Reference proteome</keyword>
<evidence type="ECO:0000256" key="2">
    <source>
        <dbReference type="SAM" id="SignalP"/>
    </source>
</evidence>
<dbReference type="Proteomes" id="UP000694426">
    <property type="component" value="Unplaced"/>
</dbReference>
<gene>
    <name evidence="3" type="primary">KHK</name>
</gene>
<feature type="region of interest" description="Disordered" evidence="1">
    <location>
        <begin position="273"/>
        <end position="308"/>
    </location>
</feature>
<dbReference type="AlphaFoldDB" id="A0A8B9CNF4"/>
<name>A0A8B9CNF4_9AVES</name>
<evidence type="ECO:0000313" key="3">
    <source>
        <dbReference type="Ensembl" id="ENSABRP00000022684.1"/>
    </source>
</evidence>
<reference evidence="3" key="2">
    <citation type="submission" date="2025-09" db="UniProtKB">
        <authorList>
            <consortium name="Ensembl"/>
        </authorList>
    </citation>
    <scope>IDENTIFICATION</scope>
</reference>
<dbReference type="SUPFAM" id="SSF53613">
    <property type="entry name" value="Ribokinase-like"/>
    <property type="match status" value="1"/>
</dbReference>
<dbReference type="Gene3D" id="3.40.1190.20">
    <property type="match status" value="1"/>
</dbReference>
<dbReference type="PANTHER" id="PTHR42774:SF3">
    <property type="entry name" value="KETOHEXOKINASE"/>
    <property type="match status" value="1"/>
</dbReference>
<feature type="region of interest" description="Disordered" evidence="1">
    <location>
        <begin position="46"/>
        <end position="69"/>
    </location>
</feature>
<organism evidence="3 4">
    <name type="scientific">Anser brachyrhynchus</name>
    <name type="common">Pink-footed goose</name>
    <dbReference type="NCBI Taxonomy" id="132585"/>
    <lineage>
        <taxon>Eukaryota</taxon>
        <taxon>Metazoa</taxon>
        <taxon>Chordata</taxon>
        <taxon>Craniata</taxon>
        <taxon>Vertebrata</taxon>
        <taxon>Euteleostomi</taxon>
        <taxon>Archelosauria</taxon>
        <taxon>Archosauria</taxon>
        <taxon>Dinosauria</taxon>
        <taxon>Saurischia</taxon>
        <taxon>Theropoda</taxon>
        <taxon>Coelurosauria</taxon>
        <taxon>Aves</taxon>
        <taxon>Neognathae</taxon>
        <taxon>Galloanserae</taxon>
        <taxon>Anseriformes</taxon>
        <taxon>Anatidae</taxon>
        <taxon>Anserinae</taxon>
        <taxon>Anser</taxon>
    </lineage>
</organism>
<proteinExistence type="predicted"/>
<sequence length="398" mass="42463">MAAGAAALRDPGAGPAAEKRILCVGLVCLDIISVVEAYPAEDTDTRYRGDRADRAEPGRAVAEPCPSRAVPSRAVPLQVPVAAVAAGRERLQLVHGAGAAGSPLRLHGLAGPRARCRVSGCGDRVGAPRSPGGSRGRRDAAAAPVSRPGSFVLADLRRRGVDVRHAVLQPGGHMPTSVVIASASRGTRTILHASGNLPDVTARDFARVDLDRYHWIHWEARNASEQVRMIQRVEEHNRALPPAQRIRTSVEVEKPREELLPLLAHGDVGHADLRLGRGGGRRHGARRGAGARGRLPPRDPGGHAGGWGHLQRCRHLRALGRAEPAGRAQLRLPHRGQEVRDPGLRRHRLSRTCGCHCPPPRSLAPLALLPIKFLGAPPLSLVPGPEERRAPTLPAPPQ</sequence>